<dbReference type="GO" id="GO:0000976">
    <property type="term" value="F:transcription cis-regulatory region binding"/>
    <property type="evidence" value="ECO:0007669"/>
    <property type="project" value="TreeGrafter"/>
</dbReference>
<dbReference type="EMBL" id="CP053708">
    <property type="protein sequence ID" value="QKE90387.1"/>
    <property type="molecule type" value="Genomic_DNA"/>
</dbReference>
<name>A0A6M8HQ17_9PROT</name>
<dbReference type="InterPro" id="IPR023772">
    <property type="entry name" value="DNA-bd_HTH_TetR-type_CS"/>
</dbReference>
<dbReference type="PROSITE" id="PS01081">
    <property type="entry name" value="HTH_TETR_1"/>
    <property type="match status" value="1"/>
</dbReference>
<dbReference type="PROSITE" id="PS50977">
    <property type="entry name" value="HTH_TETR_2"/>
    <property type="match status" value="1"/>
</dbReference>
<feature type="domain" description="HTH tetR-type" evidence="5">
    <location>
        <begin position="9"/>
        <end position="69"/>
    </location>
</feature>
<dbReference type="AlphaFoldDB" id="A0A6M8HQ17"/>
<feature type="DNA-binding region" description="H-T-H motif" evidence="4">
    <location>
        <begin position="32"/>
        <end position="51"/>
    </location>
</feature>
<dbReference type="Gene3D" id="1.10.357.10">
    <property type="entry name" value="Tetracycline Repressor, domain 2"/>
    <property type="match status" value="1"/>
</dbReference>
<dbReference type="PANTHER" id="PTHR30055:SF146">
    <property type="entry name" value="HTH-TYPE TRANSCRIPTIONAL DUAL REGULATOR CECR"/>
    <property type="match status" value="1"/>
</dbReference>
<dbReference type="Pfam" id="PF14246">
    <property type="entry name" value="TetR_C_7"/>
    <property type="match status" value="1"/>
</dbReference>
<dbReference type="Proteomes" id="UP000500767">
    <property type="component" value="Chromosome"/>
</dbReference>
<dbReference type="PRINTS" id="PR00455">
    <property type="entry name" value="HTHTETR"/>
</dbReference>
<evidence type="ECO:0000256" key="3">
    <source>
        <dbReference type="ARBA" id="ARBA00023163"/>
    </source>
</evidence>
<evidence type="ECO:0000259" key="5">
    <source>
        <dbReference type="PROSITE" id="PS50977"/>
    </source>
</evidence>
<gene>
    <name evidence="6" type="ORF">HN018_10380</name>
</gene>
<evidence type="ECO:0000256" key="4">
    <source>
        <dbReference type="PROSITE-ProRule" id="PRU00335"/>
    </source>
</evidence>
<dbReference type="InterPro" id="IPR050109">
    <property type="entry name" value="HTH-type_TetR-like_transc_reg"/>
</dbReference>
<keyword evidence="2 4" id="KW-0238">DNA-binding</keyword>
<protein>
    <submittedName>
        <fullName evidence="6">TetR/AcrR family transcriptional regulator</fullName>
    </submittedName>
</protein>
<dbReference type="InterPro" id="IPR036271">
    <property type="entry name" value="Tet_transcr_reg_TetR-rel_C_sf"/>
</dbReference>
<dbReference type="InterPro" id="IPR039536">
    <property type="entry name" value="TetR_C_Proteobacteria"/>
</dbReference>
<dbReference type="FunFam" id="1.10.10.60:FF:000141">
    <property type="entry name" value="TetR family transcriptional regulator"/>
    <property type="match status" value="1"/>
</dbReference>
<accession>A0A6M8HQ17</accession>
<dbReference type="SUPFAM" id="SSF46689">
    <property type="entry name" value="Homeodomain-like"/>
    <property type="match status" value="1"/>
</dbReference>
<evidence type="ECO:0000313" key="6">
    <source>
        <dbReference type="EMBL" id="QKE90387.1"/>
    </source>
</evidence>
<keyword evidence="3" id="KW-0804">Transcription</keyword>
<evidence type="ECO:0000256" key="2">
    <source>
        <dbReference type="ARBA" id="ARBA00023125"/>
    </source>
</evidence>
<dbReference type="InterPro" id="IPR001647">
    <property type="entry name" value="HTH_TetR"/>
</dbReference>
<evidence type="ECO:0000313" key="7">
    <source>
        <dbReference type="Proteomes" id="UP000500767"/>
    </source>
</evidence>
<dbReference type="RefSeq" id="WP_171833931.1">
    <property type="nucleotide sequence ID" value="NZ_CP053708.1"/>
</dbReference>
<dbReference type="GO" id="GO:0003700">
    <property type="term" value="F:DNA-binding transcription factor activity"/>
    <property type="evidence" value="ECO:0007669"/>
    <property type="project" value="TreeGrafter"/>
</dbReference>
<sequence>MADQEEPCGAKRQQIIDGAEIVFTECGYEGASMSRIALRASVSKGTLYNYFTGKSELFAAFVEQKATVTLSQVFEPLDGQDDMATTLHKIGLRMVDVVLSPGSLVLYRIVVSEAGKFPQLAQIYWTNGPERAIAQMSAWLAQQMQAGRLREVDPAFAAEQFFALCQTRYGMKRRLQLILEISAEDVEMVVAGAVRLFLDSYSPSPSAKPLATLNTRS</sequence>
<dbReference type="KEGG" id="lck:HN018_10380"/>
<proteinExistence type="predicted"/>
<keyword evidence="1" id="KW-0805">Transcription regulation</keyword>
<evidence type="ECO:0000256" key="1">
    <source>
        <dbReference type="ARBA" id="ARBA00023015"/>
    </source>
</evidence>
<dbReference type="SUPFAM" id="SSF48498">
    <property type="entry name" value="Tetracyclin repressor-like, C-terminal domain"/>
    <property type="match status" value="1"/>
</dbReference>
<organism evidence="6 7">
    <name type="scientific">Lichenicola cladoniae</name>
    <dbReference type="NCBI Taxonomy" id="1484109"/>
    <lineage>
        <taxon>Bacteria</taxon>
        <taxon>Pseudomonadati</taxon>
        <taxon>Pseudomonadota</taxon>
        <taxon>Alphaproteobacteria</taxon>
        <taxon>Acetobacterales</taxon>
        <taxon>Acetobacteraceae</taxon>
        <taxon>Lichenicola</taxon>
    </lineage>
</organism>
<dbReference type="Pfam" id="PF00440">
    <property type="entry name" value="TetR_N"/>
    <property type="match status" value="1"/>
</dbReference>
<dbReference type="Gene3D" id="1.10.10.60">
    <property type="entry name" value="Homeodomain-like"/>
    <property type="match status" value="1"/>
</dbReference>
<dbReference type="PANTHER" id="PTHR30055">
    <property type="entry name" value="HTH-TYPE TRANSCRIPTIONAL REGULATOR RUTR"/>
    <property type="match status" value="1"/>
</dbReference>
<keyword evidence="7" id="KW-1185">Reference proteome</keyword>
<reference evidence="6 7" key="1">
    <citation type="journal article" date="2014" name="World J. Microbiol. Biotechnol.">
        <title>Biodiversity and physiological characteristics of Antarctic and Arctic lichens-associated bacteria.</title>
        <authorList>
            <person name="Lee Y.M."/>
            <person name="Kim E.H."/>
            <person name="Lee H.K."/>
            <person name="Hong S.G."/>
        </authorList>
    </citation>
    <scope>NUCLEOTIDE SEQUENCE [LARGE SCALE GENOMIC DNA]</scope>
    <source>
        <strain evidence="6 7">PAMC 26569</strain>
    </source>
</reference>
<dbReference type="InterPro" id="IPR009057">
    <property type="entry name" value="Homeodomain-like_sf"/>
</dbReference>